<dbReference type="CDD" id="cd08210">
    <property type="entry name" value="RLP_RrRLP"/>
    <property type="match status" value="1"/>
</dbReference>
<dbReference type="InterPro" id="IPR036422">
    <property type="entry name" value="RuBisCO_lsu_N_sf"/>
</dbReference>
<dbReference type="Pfam" id="PF00016">
    <property type="entry name" value="RuBisCO_large"/>
    <property type="match status" value="1"/>
</dbReference>
<dbReference type="InterPro" id="IPR000685">
    <property type="entry name" value="RuBisCO_lsu_C"/>
</dbReference>
<sequence>MDRLHVTYQIEAQSNDEALERAHNIALEQTVEIPRDVVPQGFIEDEILGKVESCGQSHEGQFEAVLSYSPESVGTELTQLFNVIFGNSSIQKGLQVTHIDLGSTLGKQFPGARFGIEGVRKRADTPKGGLISPVLKPQGSSADELAEIAYLCAVAGANIVKEDHGLVNQPAAPFKERVEKISKAVARANQETGQSCLYLPNIGGHFATLIEDAHFAKQAGAGGILLMPGLLGFDIVNHFSRDTAFDLPIMTHPSFLGPYVLSNDTGFTHAMMFGVLQRLAGSDISVFPNVGGRFGFSVEECKSIANACRAADGIGKPMFPSPGGGMSKDRAGDMLSMYGDDVVYLLGGSLLRYGDKIGEGIKDMRAALEAARHS</sequence>
<organism evidence="2 3">
    <name type="scientific">Maritalea myrionectae</name>
    <dbReference type="NCBI Taxonomy" id="454601"/>
    <lineage>
        <taxon>Bacteria</taxon>
        <taxon>Pseudomonadati</taxon>
        <taxon>Pseudomonadota</taxon>
        <taxon>Alphaproteobacteria</taxon>
        <taxon>Hyphomicrobiales</taxon>
        <taxon>Devosiaceae</taxon>
        <taxon>Maritalea</taxon>
    </lineage>
</organism>
<dbReference type="STRING" id="1122213.GCA_000423365_00925"/>
<dbReference type="Proteomes" id="UP000258927">
    <property type="component" value="Chromosome"/>
</dbReference>
<dbReference type="SFLD" id="SFLDG00301">
    <property type="entry name" value="RuBisCO-like_proteins"/>
    <property type="match status" value="1"/>
</dbReference>
<dbReference type="SFLD" id="SFLDS00014">
    <property type="entry name" value="RuBisCO"/>
    <property type="match status" value="1"/>
</dbReference>
<dbReference type="SUPFAM" id="SSF54966">
    <property type="entry name" value="RuBisCO, large subunit, small (N-terminal) domain"/>
    <property type="match status" value="1"/>
</dbReference>
<dbReference type="InterPro" id="IPR033966">
    <property type="entry name" value="RuBisCO"/>
</dbReference>
<protein>
    <submittedName>
        <fullName evidence="2">Ribulose-bisphosphate carboxylase</fullName>
    </submittedName>
</protein>
<dbReference type="InterPro" id="IPR036376">
    <property type="entry name" value="RuBisCO_lsu_C_sf"/>
</dbReference>
<dbReference type="Gene3D" id="3.30.70.150">
    <property type="entry name" value="RuBisCO large subunit, N-terminal domain"/>
    <property type="match status" value="1"/>
</dbReference>
<dbReference type="PANTHER" id="PTHR42704">
    <property type="entry name" value="RIBULOSE BISPHOSPHATE CARBOXYLASE"/>
    <property type="match status" value="1"/>
</dbReference>
<dbReference type="AlphaFoldDB" id="A0A2R4MII1"/>
<dbReference type="KEGG" id="mmyr:MXMO3_03233"/>
<feature type="domain" description="Ribulose bisphosphate carboxylase large subunit C-terminal" evidence="1">
    <location>
        <begin position="118"/>
        <end position="283"/>
    </location>
</feature>
<dbReference type="Gene3D" id="3.20.20.110">
    <property type="entry name" value="Ribulose bisphosphate carboxylase, large subunit, C-terminal domain"/>
    <property type="match status" value="1"/>
</dbReference>
<gene>
    <name evidence="2" type="ORF">MXMO3_03233</name>
</gene>
<dbReference type="PANTHER" id="PTHR42704:SF17">
    <property type="entry name" value="RIBULOSE BISPHOSPHATE CARBOXYLASE LARGE CHAIN"/>
    <property type="match status" value="1"/>
</dbReference>
<name>A0A2R4MII1_9HYPH</name>
<evidence type="ECO:0000313" key="2">
    <source>
        <dbReference type="EMBL" id="AVX05739.1"/>
    </source>
</evidence>
<dbReference type="SUPFAM" id="SSF51649">
    <property type="entry name" value="RuBisCo, C-terminal domain"/>
    <property type="match status" value="1"/>
</dbReference>
<dbReference type="RefSeq" id="WP_117396529.1">
    <property type="nucleotide sequence ID" value="NZ_CP021330.1"/>
</dbReference>
<proteinExistence type="predicted"/>
<dbReference type="GO" id="GO:0015977">
    <property type="term" value="P:carbon fixation"/>
    <property type="evidence" value="ECO:0007669"/>
    <property type="project" value="InterPro"/>
</dbReference>
<reference evidence="2 3" key="1">
    <citation type="submission" date="2017-05" db="EMBL/GenBank/DDBJ databases">
        <title>Genome Analysis of Maritalea myrionectae HL2708#5.</title>
        <authorList>
            <consortium name="Cotde Inc.-PKNU"/>
            <person name="Jang D."/>
            <person name="Oh H.-M."/>
        </authorList>
    </citation>
    <scope>NUCLEOTIDE SEQUENCE [LARGE SCALE GENOMIC DNA]</scope>
    <source>
        <strain evidence="2 3">HL2708#5</strain>
    </source>
</reference>
<keyword evidence="3" id="KW-1185">Reference proteome</keyword>
<accession>A0A2R4MII1</accession>
<dbReference type="EMBL" id="CP021330">
    <property type="protein sequence ID" value="AVX05739.1"/>
    <property type="molecule type" value="Genomic_DNA"/>
</dbReference>
<dbReference type="GO" id="GO:0000287">
    <property type="term" value="F:magnesium ion binding"/>
    <property type="evidence" value="ECO:0007669"/>
    <property type="project" value="InterPro"/>
</dbReference>
<dbReference type="GO" id="GO:0016984">
    <property type="term" value="F:ribulose-bisphosphate carboxylase activity"/>
    <property type="evidence" value="ECO:0007669"/>
    <property type="project" value="InterPro"/>
</dbReference>
<dbReference type="SFLD" id="SFLDF00158">
    <property type="entry name" value="5-methylthio-D-ribulose_1-phos"/>
    <property type="match status" value="1"/>
</dbReference>
<evidence type="ECO:0000259" key="1">
    <source>
        <dbReference type="Pfam" id="PF00016"/>
    </source>
</evidence>
<evidence type="ECO:0000313" key="3">
    <source>
        <dbReference type="Proteomes" id="UP000258927"/>
    </source>
</evidence>